<dbReference type="SUPFAM" id="SSF55326">
    <property type="entry name" value="PurM N-terminal domain-like"/>
    <property type="match status" value="1"/>
</dbReference>
<comment type="function">
    <text evidence="1">Catalyzes the ATP-dependent phosphorylation of thiamine-monophosphate (TMP) to form thiamine-pyrophosphate (TPP), the active form of vitamin B1.</text>
</comment>
<feature type="domain" description="PurM-like N-terminal" evidence="2">
    <location>
        <begin position="26"/>
        <end position="137"/>
    </location>
</feature>
<feature type="binding site" evidence="1">
    <location>
        <position position="210"/>
    </location>
    <ligand>
        <name>Mg(2+)</name>
        <dbReference type="ChEBI" id="CHEBI:18420"/>
        <label>3</label>
    </ligand>
</feature>
<feature type="binding site" evidence="1">
    <location>
        <position position="212"/>
    </location>
    <ligand>
        <name>ATP</name>
        <dbReference type="ChEBI" id="CHEBI:30616"/>
    </ligand>
</feature>
<feature type="binding site" evidence="1">
    <location>
        <position position="72"/>
    </location>
    <ligand>
        <name>Mg(2+)</name>
        <dbReference type="ChEBI" id="CHEBI:18420"/>
        <label>2</label>
    </ligand>
</feature>
<dbReference type="GO" id="GO:0009229">
    <property type="term" value="P:thiamine diphosphate biosynthetic process"/>
    <property type="evidence" value="ECO:0007669"/>
    <property type="project" value="UniProtKB-UniRule"/>
</dbReference>
<keyword evidence="5" id="KW-1185">Reference proteome</keyword>
<evidence type="ECO:0000259" key="3">
    <source>
        <dbReference type="Pfam" id="PF02769"/>
    </source>
</evidence>
<feature type="binding site" evidence="1">
    <location>
        <position position="27"/>
    </location>
    <ligand>
        <name>Mg(2+)</name>
        <dbReference type="ChEBI" id="CHEBI:18420"/>
        <label>3</label>
    </ligand>
</feature>
<dbReference type="PIRSF" id="PIRSF005303">
    <property type="entry name" value="Thiam_monoph_kin"/>
    <property type="match status" value="1"/>
</dbReference>
<feature type="binding site" evidence="1">
    <location>
        <position position="50"/>
    </location>
    <ligand>
        <name>substrate</name>
    </ligand>
</feature>
<comment type="catalytic activity">
    <reaction evidence="1">
        <text>thiamine phosphate + ATP = thiamine diphosphate + ADP</text>
        <dbReference type="Rhea" id="RHEA:15913"/>
        <dbReference type="ChEBI" id="CHEBI:30616"/>
        <dbReference type="ChEBI" id="CHEBI:37575"/>
        <dbReference type="ChEBI" id="CHEBI:58937"/>
        <dbReference type="ChEBI" id="CHEBI:456216"/>
        <dbReference type="EC" id="2.7.4.16"/>
    </reaction>
</comment>
<evidence type="ECO:0000256" key="1">
    <source>
        <dbReference type="HAMAP-Rule" id="MF_02128"/>
    </source>
</evidence>
<protein>
    <recommendedName>
        <fullName evidence="1">Thiamine-monophosphate kinase</fullName>
        <shortName evidence="1">TMP kinase</shortName>
        <shortName evidence="1">Thiamine-phosphate kinase</shortName>
        <ecNumber evidence="1">2.7.4.16</ecNumber>
    </recommendedName>
</protein>
<dbReference type="GO" id="GO:0009228">
    <property type="term" value="P:thiamine biosynthetic process"/>
    <property type="evidence" value="ECO:0007669"/>
    <property type="project" value="UniProtKB-KW"/>
</dbReference>
<evidence type="ECO:0000313" key="5">
    <source>
        <dbReference type="Proteomes" id="UP000571017"/>
    </source>
</evidence>
<dbReference type="RefSeq" id="WP_181472874.1">
    <property type="nucleotide sequence ID" value="NZ_JACEFG010000003.1"/>
</dbReference>
<feature type="binding site" evidence="1">
    <location>
        <position position="213"/>
    </location>
    <ligand>
        <name>Mg(2+)</name>
        <dbReference type="ChEBI" id="CHEBI:18420"/>
        <label>5</label>
    </ligand>
</feature>
<keyword evidence="1 4" id="KW-0418">Kinase</keyword>
<comment type="caution">
    <text evidence="4">The sequence shown here is derived from an EMBL/GenBank/DDBJ whole genome shotgun (WGS) entry which is preliminary data.</text>
</comment>
<dbReference type="Pfam" id="PF00586">
    <property type="entry name" value="AIRS"/>
    <property type="match status" value="1"/>
</dbReference>
<reference evidence="4 5" key="1">
    <citation type="journal article" date="2004" name="Extremophiles">
        <title>Halobacillus locisalis sp. nov., a halophilic bacterium isolated from a marine solar saltern of the Yellow Sea in Korea.</title>
        <authorList>
            <person name="Yoon J.H."/>
            <person name="Kang K.H."/>
            <person name="Oh T.K."/>
            <person name="Park Y.H."/>
        </authorList>
    </citation>
    <scope>NUCLEOTIDE SEQUENCE [LARGE SCALE GENOMIC DNA]</scope>
    <source>
        <strain evidence="4 5">KCTC 3788</strain>
    </source>
</reference>
<feature type="domain" description="PurM-like C-terminal" evidence="3">
    <location>
        <begin position="149"/>
        <end position="300"/>
    </location>
</feature>
<dbReference type="AlphaFoldDB" id="A0A838CV67"/>
<dbReference type="InterPro" id="IPR006283">
    <property type="entry name" value="ThiL-like"/>
</dbReference>
<name>A0A838CV67_9BACI</name>
<evidence type="ECO:0000259" key="2">
    <source>
        <dbReference type="Pfam" id="PF00586"/>
    </source>
</evidence>
<comment type="pathway">
    <text evidence="1">Cofactor biosynthesis; thiamine diphosphate biosynthesis; thiamine diphosphate from thiamine phosphate: step 1/1.</text>
</comment>
<dbReference type="GO" id="GO:0009030">
    <property type="term" value="F:thiamine-phosphate kinase activity"/>
    <property type="evidence" value="ECO:0007669"/>
    <property type="project" value="UniProtKB-UniRule"/>
</dbReference>
<comment type="miscellaneous">
    <text evidence="1">Reaction mechanism of ThiL seems to utilize a direct, inline transfer of the gamma-phosphate of ATP to TMP rather than a phosphorylated enzyme intermediate.</text>
</comment>
<keyword evidence="1" id="KW-0479">Metal-binding</keyword>
<dbReference type="EMBL" id="JACEFG010000003">
    <property type="protein sequence ID" value="MBA2175811.1"/>
    <property type="molecule type" value="Genomic_DNA"/>
</dbReference>
<dbReference type="InterPro" id="IPR016188">
    <property type="entry name" value="PurM-like_N"/>
</dbReference>
<feature type="binding site" evidence="1">
    <location>
        <begin position="119"/>
        <end position="120"/>
    </location>
    <ligand>
        <name>ATP</name>
        <dbReference type="ChEBI" id="CHEBI:30616"/>
    </ligand>
</feature>
<dbReference type="UniPathway" id="UPA00060">
    <property type="reaction ID" value="UER00142"/>
</dbReference>
<feature type="binding site" evidence="1">
    <location>
        <position position="120"/>
    </location>
    <ligand>
        <name>Mg(2+)</name>
        <dbReference type="ChEBI" id="CHEBI:18420"/>
        <label>1</label>
    </ligand>
</feature>
<feature type="binding site" evidence="1">
    <location>
        <position position="72"/>
    </location>
    <ligand>
        <name>Mg(2+)</name>
        <dbReference type="ChEBI" id="CHEBI:18420"/>
        <label>3</label>
    </ligand>
</feature>
<dbReference type="GO" id="GO:0000287">
    <property type="term" value="F:magnesium ion binding"/>
    <property type="evidence" value="ECO:0007669"/>
    <property type="project" value="UniProtKB-UniRule"/>
</dbReference>
<dbReference type="InterPro" id="IPR010918">
    <property type="entry name" value="PurM-like_C_dom"/>
</dbReference>
<dbReference type="Pfam" id="PF02769">
    <property type="entry name" value="AIRS_C"/>
    <property type="match status" value="1"/>
</dbReference>
<feature type="binding site" evidence="1">
    <location>
        <position position="27"/>
    </location>
    <ligand>
        <name>Mg(2+)</name>
        <dbReference type="ChEBI" id="CHEBI:18420"/>
        <label>4</label>
    </ligand>
</feature>
<dbReference type="SUPFAM" id="SSF56042">
    <property type="entry name" value="PurM C-terminal domain-like"/>
    <property type="match status" value="1"/>
</dbReference>
<dbReference type="InterPro" id="IPR036676">
    <property type="entry name" value="PurM-like_C_sf"/>
</dbReference>
<dbReference type="CDD" id="cd02194">
    <property type="entry name" value="ThiL"/>
    <property type="match status" value="1"/>
</dbReference>
<organism evidence="4 5">
    <name type="scientific">Halobacillus locisalis</name>
    <dbReference type="NCBI Taxonomy" id="220753"/>
    <lineage>
        <taxon>Bacteria</taxon>
        <taxon>Bacillati</taxon>
        <taxon>Bacillota</taxon>
        <taxon>Bacilli</taxon>
        <taxon>Bacillales</taxon>
        <taxon>Bacillaceae</taxon>
        <taxon>Halobacillus</taxon>
    </lineage>
</organism>
<feature type="binding site" evidence="1">
    <location>
        <position position="43"/>
    </location>
    <ligand>
        <name>Mg(2+)</name>
        <dbReference type="ChEBI" id="CHEBI:18420"/>
        <label>1</label>
    </ligand>
</feature>
<keyword evidence="1" id="KW-0784">Thiamine biosynthesis</keyword>
<feature type="binding site" evidence="1">
    <location>
        <position position="102"/>
    </location>
    <ligand>
        <name>ATP</name>
        <dbReference type="ChEBI" id="CHEBI:30616"/>
    </ligand>
</feature>
<dbReference type="InterPro" id="IPR036921">
    <property type="entry name" value="PurM-like_N_sf"/>
</dbReference>
<dbReference type="PANTHER" id="PTHR30270">
    <property type="entry name" value="THIAMINE-MONOPHOSPHATE KINASE"/>
    <property type="match status" value="1"/>
</dbReference>
<dbReference type="EC" id="2.7.4.16" evidence="1"/>
<comment type="similarity">
    <text evidence="1">Belongs to the thiamine-monophosphate kinase family.</text>
</comment>
<keyword evidence="1" id="KW-0460">Magnesium</keyword>
<proteinExistence type="inferred from homology"/>
<dbReference type="HAMAP" id="MF_02128">
    <property type="entry name" value="TMP_kinase"/>
    <property type="match status" value="1"/>
</dbReference>
<dbReference type="Gene3D" id="3.30.1330.10">
    <property type="entry name" value="PurM-like, N-terminal domain"/>
    <property type="match status" value="1"/>
</dbReference>
<keyword evidence="1" id="KW-0067">ATP-binding</keyword>
<comment type="caution">
    <text evidence="1">Lacks conserved residue(s) required for the propagation of feature annotation.</text>
</comment>
<sequence length="327" mass="35695">MDEFSFIRSIRPKDYKQQSLIKGIDDDAAVFRPIGEDVVTAVDTMVEGVHFSRQTMTPSDVGYRALAANISDLAAMGSTPAFYLVSLVVSESWSEAELHQLYEGMSELADEHGMDLIGGDTVSGSELSVSITVFGYVDKDKARYRSDAEEGDVVFVTGTLGDSRAGLACMQKSMNRTNEIDYLIGRHQRPSPRVAFAQALKNCKRVALNDVSDGIANETNEIAESSQVDLVIQANFVPTSEAIQAVFPQVVQEWSLSGGEDFELLGTVSKAEWSLVEEAASATGVAVTVIGEVKKMNDETPRVYIETEEGRTILRKSGYTHLKKEGE</sequence>
<dbReference type="PANTHER" id="PTHR30270:SF0">
    <property type="entry name" value="THIAMINE-MONOPHOSPHATE KINASE"/>
    <property type="match status" value="1"/>
</dbReference>
<feature type="binding site" evidence="1">
    <location>
        <position position="260"/>
    </location>
    <ligand>
        <name>substrate</name>
    </ligand>
</feature>
<dbReference type="Proteomes" id="UP000571017">
    <property type="component" value="Unassembled WGS sequence"/>
</dbReference>
<accession>A0A838CV67</accession>
<keyword evidence="1" id="KW-0547">Nucleotide-binding</keyword>
<keyword evidence="1 4" id="KW-0808">Transferase</keyword>
<evidence type="ECO:0000313" key="4">
    <source>
        <dbReference type="EMBL" id="MBA2175811.1"/>
    </source>
</evidence>
<feature type="binding site" evidence="1">
    <location>
        <position position="145"/>
    </location>
    <ligand>
        <name>ATP</name>
        <dbReference type="ChEBI" id="CHEBI:30616"/>
    </ligand>
</feature>
<dbReference type="GO" id="GO:0005524">
    <property type="term" value="F:ATP binding"/>
    <property type="evidence" value="ECO:0007669"/>
    <property type="project" value="UniProtKB-UniRule"/>
</dbReference>
<dbReference type="NCBIfam" id="TIGR01379">
    <property type="entry name" value="thiL"/>
    <property type="match status" value="1"/>
</dbReference>
<feature type="binding site" evidence="1">
    <location>
        <position position="72"/>
    </location>
    <ligand>
        <name>Mg(2+)</name>
        <dbReference type="ChEBI" id="CHEBI:18420"/>
        <label>4</label>
    </ligand>
</feature>
<feature type="binding site" evidence="1">
    <location>
        <position position="319"/>
    </location>
    <ligand>
        <name>substrate</name>
    </ligand>
</feature>
<dbReference type="Gene3D" id="3.90.650.10">
    <property type="entry name" value="PurM-like C-terminal domain"/>
    <property type="match status" value="1"/>
</dbReference>
<feature type="binding site" evidence="1">
    <location>
        <position position="43"/>
    </location>
    <ligand>
        <name>Mg(2+)</name>
        <dbReference type="ChEBI" id="CHEBI:18420"/>
        <label>2</label>
    </ligand>
</feature>
<gene>
    <name evidence="1 4" type="primary">thiL</name>
    <name evidence="4" type="ORF">H0266_13015</name>
</gene>